<dbReference type="Proteomes" id="UP000250235">
    <property type="component" value="Unassembled WGS sequence"/>
</dbReference>
<accession>A0A2Z7AD94</accession>
<proteinExistence type="predicted"/>
<evidence type="ECO:0000313" key="2">
    <source>
        <dbReference type="Proteomes" id="UP000250235"/>
    </source>
</evidence>
<organism evidence="1 2">
    <name type="scientific">Dorcoceras hygrometricum</name>
    <dbReference type="NCBI Taxonomy" id="472368"/>
    <lineage>
        <taxon>Eukaryota</taxon>
        <taxon>Viridiplantae</taxon>
        <taxon>Streptophyta</taxon>
        <taxon>Embryophyta</taxon>
        <taxon>Tracheophyta</taxon>
        <taxon>Spermatophyta</taxon>
        <taxon>Magnoliopsida</taxon>
        <taxon>eudicotyledons</taxon>
        <taxon>Gunneridae</taxon>
        <taxon>Pentapetalae</taxon>
        <taxon>asterids</taxon>
        <taxon>lamiids</taxon>
        <taxon>Lamiales</taxon>
        <taxon>Gesneriaceae</taxon>
        <taxon>Didymocarpoideae</taxon>
        <taxon>Trichosporeae</taxon>
        <taxon>Loxocarpinae</taxon>
        <taxon>Dorcoceras</taxon>
    </lineage>
</organism>
<sequence>MFVSSCCFISFVEGKTVAFVVRRRFECCVWYELVGSVRVCLLVVQLRVVVNDGQLYCSLRLVSSSLWLVLRKVYRPDLLTSAMRRRFIKLERNVLMQCLVSQVVPQVVEMIQLEMPQELVVDACVEVIEFALVLESAVEMLSAVEREIFVRVLHQSMSDRVSCWYFSRCVLVGSSSNADVDFSRWCFSCDGCEGERQYRTLISLRGFVSAEWLTTTVHGLGNGRLSCLMHLDARASGDTALSSPDGICSAAGRGFYPAGGSQGGG</sequence>
<name>A0A2Z7AD94_9LAMI</name>
<dbReference type="AlphaFoldDB" id="A0A2Z7AD94"/>
<protein>
    <submittedName>
        <fullName evidence="1">Uncharacterized protein</fullName>
    </submittedName>
</protein>
<keyword evidence="2" id="KW-1185">Reference proteome</keyword>
<dbReference type="EMBL" id="KV018512">
    <property type="protein sequence ID" value="KZV16902.1"/>
    <property type="molecule type" value="Genomic_DNA"/>
</dbReference>
<evidence type="ECO:0000313" key="1">
    <source>
        <dbReference type="EMBL" id="KZV16902.1"/>
    </source>
</evidence>
<reference evidence="1 2" key="1">
    <citation type="journal article" date="2015" name="Proc. Natl. Acad. Sci. U.S.A.">
        <title>The resurrection genome of Boea hygrometrica: A blueprint for survival of dehydration.</title>
        <authorList>
            <person name="Xiao L."/>
            <person name="Yang G."/>
            <person name="Zhang L."/>
            <person name="Yang X."/>
            <person name="Zhao S."/>
            <person name="Ji Z."/>
            <person name="Zhou Q."/>
            <person name="Hu M."/>
            <person name="Wang Y."/>
            <person name="Chen M."/>
            <person name="Xu Y."/>
            <person name="Jin H."/>
            <person name="Xiao X."/>
            <person name="Hu G."/>
            <person name="Bao F."/>
            <person name="Hu Y."/>
            <person name="Wan P."/>
            <person name="Li L."/>
            <person name="Deng X."/>
            <person name="Kuang T."/>
            <person name="Xiang C."/>
            <person name="Zhu J.K."/>
            <person name="Oliver M.J."/>
            <person name="He Y."/>
        </authorList>
    </citation>
    <scope>NUCLEOTIDE SEQUENCE [LARGE SCALE GENOMIC DNA]</scope>
    <source>
        <strain evidence="2">cv. XS01</strain>
    </source>
</reference>
<gene>
    <name evidence="1" type="ORF">F511_35312</name>
</gene>